<dbReference type="GO" id="GO:0003724">
    <property type="term" value="F:RNA helicase activity"/>
    <property type="evidence" value="ECO:0007669"/>
    <property type="project" value="UniProtKB-EC"/>
</dbReference>
<evidence type="ECO:0000259" key="3">
    <source>
        <dbReference type="PROSITE" id="PS51192"/>
    </source>
</evidence>
<evidence type="ECO:0000313" key="4">
    <source>
        <dbReference type="EMBL" id="MES1923448.1"/>
    </source>
</evidence>
<dbReference type="GO" id="GO:0016787">
    <property type="term" value="F:hydrolase activity"/>
    <property type="evidence" value="ECO:0007669"/>
    <property type="project" value="UniProtKB-KW"/>
</dbReference>
<name>A0ABV2AUV1_9EUKA</name>
<dbReference type="EMBL" id="JBDODL010006244">
    <property type="protein sequence ID" value="MES1923448.1"/>
    <property type="molecule type" value="Genomic_DNA"/>
</dbReference>
<reference evidence="4 5" key="1">
    <citation type="journal article" date="2024" name="BMC Biol.">
        <title>Comparative genomics of Ascetosporea gives new insight into the evolutionary basis for animal parasitism in Rhizaria.</title>
        <authorList>
            <person name="Hiltunen Thoren M."/>
            <person name="Onut-Brannstrom I."/>
            <person name="Alfjorden A."/>
            <person name="Peckova H."/>
            <person name="Swords F."/>
            <person name="Hooper C."/>
            <person name="Holzer A.S."/>
            <person name="Bass D."/>
            <person name="Burki F."/>
        </authorList>
    </citation>
    <scope>NUCLEOTIDE SEQUENCE [LARGE SCALE GENOMIC DNA]</scope>
    <source>
        <strain evidence="4">20-A016</strain>
    </source>
</reference>
<keyword evidence="2 4" id="KW-0347">Helicase</keyword>
<feature type="domain" description="Helicase ATP-binding" evidence="3">
    <location>
        <begin position="1"/>
        <end position="129"/>
    </location>
</feature>
<dbReference type="SUPFAM" id="SSF52540">
    <property type="entry name" value="P-loop containing nucleoside triphosphate hydrolases"/>
    <property type="match status" value="1"/>
</dbReference>
<keyword evidence="5" id="KW-1185">Reference proteome</keyword>
<dbReference type="InterPro" id="IPR027417">
    <property type="entry name" value="P-loop_NTPase"/>
</dbReference>
<dbReference type="Pfam" id="PF00270">
    <property type="entry name" value="DEAD"/>
    <property type="match status" value="1"/>
</dbReference>
<dbReference type="SMART" id="SM00487">
    <property type="entry name" value="DEXDc"/>
    <property type="match status" value="1"/>
</dbReference>
<organism evidence="4 5">
    <name type="scientific">Bonamia ostreae</name>
    <dbReference type="NCBI Taxonomy" id="126728"/>
    <lineage>
        <taxon>Eukaryota</taxon>
        <taxon>Sar</taxon>
        <taxon>Rhizaria</taxon>
        <taxon>Endomyxa</taxon>
        <taxon>Ascetosporea</taxon>
        <taxon>Haplosporida</taxon>
        <taxon>Bonamia</taxon>
    </lineage>
</organism>
<keyword evidence="2 4" id="KW-0547">Nucleotide-binding</keyword>
<dbReference type="EC" id="3.6.4.13" evidence="4"/>
<keyword evidence="1 4" id="KW-0378">Hydrolase</keyword>
<dbReference type="PROSITE" id="PS51192">
    <property type="entry name" value="HELICASE_ATP_BIND_1"/>
    <property type="match status" value="1"/>
</dbReference>
<sequence>MFRHILDQEKRKLDEGPIAMVLTPTRELAKQIFAETKKFASSLNQRVVCCHGGTTVADQIADLKRGADIIVATPGRMIDMLSSNGGKVTNARRVTYLALDEADRMFDMGFEPQISALLNCIRPDRQVCY</sequence>
<protein>
    <submittedName>
        <fullName evidence="4">ATP-dependent RNA helicase ddx46</fullName>
        <ecNumber evidence="4">3.6.4.13</ecNumber>
    </submittedName>
</protein>
<evidence type="ECO:0000313" key="5">
    <source>
        <dbReference type="Proteomes" id="UP001439008"/>
    </source>
</evidence>
<evidence type="ECO:0000256" key="1">
    <source>
        <dbReference type="ARBA" id="ARBA00022801"/>
    </source>
</evidence>
<dbReference type="InterPro" id="IPR014001">
    <property type="entry name" value="Helicase_ATP-bd"/>
</dbReference>
<evidence type="ECO:0000256" key="2">
    <source>
        <dbReference type="ARBA" id="ARBA00022806"/>
    </source>
</evidence>
<proteinExistence type="predicted"/>
<comment type="caution">
    <text evidence="4">The sequence shown here is derived from an EMBL/GenBank/DDBJ whole genome shotgun (WGS) entry which is preliminary data.</text>
</comment>
<keyword evidence="2 4" id="KW-0067">ATP-binding</keyword>
<dbReference type="Gene3D" id="3.40.50.300">
    <property type="entry name" value="P-loop containing nucleotide triphosphate hydrolases"/>
    <property type="match status" value="1"/>
</dbReference>
<dbReference type="Proteomes" id="UP001439008">
    <property type="component" value="Unassembled WGS sequence"/>
</dbReference>
<dbReference type="InterPro" id="IPR011545">
    <property type="entry name" value="DEAD/DEAH_box_helicase_dom"/>
</dbReference>
<accession>A0ABV2AUV1</accession>
<dbReference type="PANTHER" id="PTHR47958">
    <property type="entry name" value="ATP-DEPENDENT RNA HELICASE DBP3"/>
    <property type="match status" value="1"/>
</dbReference>
<gene>
    <name evidence="4" type="primary">DDX46</name>
    <name evidence="4" type="ORF">MHBO_005020</name>
</gene>